<gene>
    <name evidence="1" type="ORF">K8P03_01965</name>
</gene>
<dbReference type="Proteomes" id="UP000734271">
    <property type="component" value="Unassembled WGS sequence"/>
</dbReference>
<protein>
    <submittedName>
        <fullName evidence="1">Uncharacterized protein</fullName>
    </submittedName>
</protein>
<sequence length="98" mass="11061">MGLFKKIIVAKGTKDLASNLARKSVQNKGRRKKMFNNKYKNKPNIISRLAKAAFMIGAGAYLLKKNQKEVEETVKDAKEKANRAKDDFIDAFNGEDLK</sequence>
<proteinExistence type="predicted"/>
<dbReference type="RefSeq" id="WP_223417940.1">
    <property type="nucleotide sequence ID" value="NZ_JAIPME010000002.1"/>
</dbReference>
<dbReference type="EMBL" id="JAIPME010000002">
    <property type="protein sequence ID" value="MBZ2386072.1"/>
    <property type="molecule type" value="Genomic_DNA"/>
</dbReference>
<evidence type="ECO:0000313" key="1">
    <source>
        <dbReference type="EMBL" id="MBZ2386072.1"/>
    </source>
</evidence>
<reference evidence="1 2" key="1">
    <citation type="submission" date="2021-08" db="EMBL/GenBank/DDBJ databases">
        <title>FDA dAtabase for Regulatory Grade micrObial Sequences (FDA-ARGOS): Supporting development and validation of Infectious Disease Dx tests.</title>
        <authorList>
            <person name="Sproer C."/>
            <person name="Gronow S."/>
            <person name="Severitt S."/>
            <person name="Schroder I."/>
            <person name="Tallon L."/>
            <person name="Sadzewicz L."/>
            <person name="Zhao X."/>
            <person name="Boylan J."/>
            <person name="Ott S."/>
            <person name="Bowen H."/>
            <person name="Vavikolanu K."/>
            <person name="Hazen T."/>
            <person name="Aluvathingal J."/>
            <person name="Nadendla S."/>
            <person name="Lowell S."/>
            <person name="Myers T."/>
            <person name="Yan Y."/>
            <person name="Sichtig H."/>
        </authorList>
    </citation>
    <scope>NUCLEOTIDE SEQUENCE [LARGE SCALE GENOMIC DNA]</scope>
    <source>
        <strain evidence="1 2">FDAARGOS_1460</strain>
    </source>
</reference>
<evidence type="ECO:0000313" key="2">
    <source>
        <dbReference type="Proteomes" id="UP000734271"/>
    </source>
</evidence>
<keyword evidence="2" id="KW-1185">Reference proteome</keyword>
<name>A0ABS7SWZ2_9FIRM</name>
<comment type="caution">
    <text evidence="1">The sequence shown here is derived from an EMBL/GenBank/DDBJ whole genome shotgun (WGS) entry which is preliminary data.</text>
</comment>
<organism evidence="1 2">
    <name type="scientific">Anaerococcus murdochii</name>
    <dbReference type="NCBI Taxonomy" id="411577"/>
    <lineage>
        <taxon>Bacteria</taxon>
        <taxon>Bacillati</taxon>
        <taxon>Bacillota</taxon>
        <taxon>Tissierellia</taxon>
        <taxon>Tissierellales</taxon>
        <taxon>Peptoniphilaceae</taxon>
        <taxon>Anaerococcus</taxon>
    </lineage>
</organism>
<accession>A0ABS7SWZ2</accession>